<evidence type="ECO:0000256" key="9">
    <source>
        <dbReference type="ARBA" id="ARBA00023136"/>
    </source>
</evidence>
<reference evidence="15 16" key="1">
    <citation type="submission" date="2019-01" db="EMBL/GenBank/DDBJ databases">
        <title>A draft genome assembly of the solar-powered sea slug Elysia chlorotica.</title>
        <authorList>
            <person name="Cai H."/>
            <person name="Li Q."/>
            <person name="Fang X."/>
            <person name="Li J."/>
            <person name="Curtis N.E."/>
            <person name="Altenburger A."/>
            <person name="Shibata T."/>
            <person name="Feng M."/>
            <person name="Maeda T."/>
            <person name="Schwartz J.A."/>
            <person name="Shigenobu S."/>
            <person name="Lundholm N."/>
            <person name="Nishiyama T."/>
            <person name="Yang H."/>
            <person name="Hasebe M."/>
            <person name="Li S."/>
            <person name="Pierce S.K."/>
            <person name="Wang J."/>
        </authorList>
    </citation>
    <scope>NUCLEOTIDE SEQUENCE [LARGE SCALE GENOMIC DNA]</scope>
    <source>
        <strain evidence="15">EC2010</strain>
        <tissue evidence="15">Whole organism of an adult</tissue>
    </source>
</reference>
<dbReference type="SUPFAM" id="SSF69687">
    <property type="entry name" value="Integrin beta tail domain"/>
    <property type="match status" value="1"/>
</dbReference>
<dbReference type="STRING" id="188477.A0A433TZN2"/>
<evidence type="ECO:0000256" key="5">
    <source>
        <dbReference type="ARBA" id="ARBA00022729"/>
    </source>
</evidence>
<dbReference type="SMART" id="SM01241">
    <property type="entry name" value="Integrin_b_cyt"/>
    <property type="match status" value="1"/>
</dbReference>
<dbReference type="GO" id="GO:0033627">
    <property type="term" value="P:cell adhesion mediated by integrin"/>
    <property type="evidence" value="ECO:0007669"/>
    <property type="project" value="TreeGrafter"/>
</dbReference>
<keyword evidence="3" id="KW-0245">EGF-like domain</keyword>
<evidence type="ECO:0000256" key="8">
    <source>
        <dbReference type="ARBA" id="ARBA00023037"/>
    </source>
</evidence>
<dbReference type="Gene3D" id="2.10.25.10">
    <property type="entry name" value="Laminin"/>
    <property type="match status" value="3"/>
</dbReference>
<evidence type="ECO:0000313" key="16">
    <source>
        <dbReference type="Proteomes" id="UP000271974"/>
    </source>
</evidence>
<evidence type="ECO:0000256" key="3">
    <source>
        <dbReference type="ARBA" id="ARBA00022536"/>
    </source>
</evidence>
<dbReference type="Gene3D" id="1.20.5.100">
    <property type="entry name" value="Cytochrome c1, transmembrane anchor, C-terminal"/>
    <property type="match status" value="1"/>
</dbReference>
<name>A0A433TZN2_ELYCH</name>
<evidence type="ECO:0000256" key="4">
    <source>
        <dbReference type="ARBA" id="ARBA00022692"/>
    </source>
</evidence>
<dbReference type="InterPro" id="IPR057243">
    <property type="entry name" value="Integrin_I-EGF_CS"/>
</dbReference>
<gene>
    <name evidence="15" type="ORF">EGW08_005213</name>
</gene>
<dbReference type="Pfam" id="PF07965">
    <property type="entry name" value="Integrin_B_tail"/>
    <property type="match status" value="1"/>
</dbReference>
<dbReference type="InterPro" id="IPR014836">
    <property type="entry name" value="Integrin_bsu_cyt_dom"/>
</dbReference>
<feature type="domain" description="Integrin beta subunit cytoplasmic" evidence="13">
    <location>
        <begin position="239"/>
        <end position="281"/>
    </location>
</feature>
<comment type="subcellular location">
    <subcellularLocation>
        <location evidence="1">Membrane</location>
        <topology evidence="1">Single-pass type I membrane protein</topology>
    </subcellularLocation>
</comment>
<dbReference type="PROSITE" id="PS00243">
    <property type="entry name" value="I_EGF_1"/>
    <property type="match status" value="2"/>
</dbReference>
<dbReference type="OrthoDB" id="410592at2759"/>
<evidence type="ECO:0000256" key="7">
    <source>
        <dbReference type="ARBA" id="ARBA00022989"/>
    </source>
</evidence>
<dbReference type="GO" id="GO:0008305">
    <property type="term" value="C:integrin complex"/>
    <property type="evidence" value="ECO:0007669"/>
    <property type="project" value="TreeGrafter"/>
</dbReference>
<evidence type="ECO:0000259" key="14">
    <source>
        <dbReference type="SMART" id="SM01242"/>
    </source>
</evidence>
<dbReference type="InterPro" id="IPR013111">
    <property type="entry name" value="EGF_extracell"/>
</dbReference>
<dbReference type="Pfam" id="PF07974">
    <property type="entry name" value="EGF_2"/>
    <property type="match status" value="1"/>
</dbReference>
<evidence type="ECO:0000313" key="15">
    <source>
        <dbReference type="EMBL" id="RUS86975.1"/>
    </source>
</evidence>
<keyword evidence="4 12" id="KW-0812">Transmembrane</keyword>
<dbReference type="PRINTS" id="PR01186">
    <property type="entry name" value="INTEGRINB"/>
</dbReference>
<proteinExistence type="inferred from homology"/>
<dbReference type="PROSITE" id="PS52047">
    <property type="entry name" value="I_EGF_2"/>
    <property type="match status" value="2"/>
</dbReference>
<comment type="similarity">
    <text evidence="2">Belongs to the integrin beta chain family.</text>
</comment>
<feature type="non-terminal residue" evidence="15">
    <location>
        <position position="1"/>
    </location>
</feature>
<dbReference type="SUPFAM" id="SSF57196">
    <property type="entry name" value="EGF/Laminin"/>
    <property type="match status" value="2"/>
</dbReference>
<dbReference type="Pfam" id="PF08725">
    <property type="entry name" value="Integrin_b_cyt"/>
    <property type="match status" value="1"/>
</dbReference>
<keyword evidence="6" id="KW-0677">Repeat</keyword>
<dbReference type="GO" id="GO:0007229">
    <property type="term" value="P:integrin-mediated signaling pathway"/>
    <property type="evidence" value="ECO:0007669"/>
    <property type="project" value="UniProtKB-KW"/>
</dbReference>
<keyword evidence="11" id="KW-0325">Glycoprotein</keyword>
<dbReference type="InterPro" id="IPR012896">
    <property type="entry name" value="Integrin_bsu_tail"/>
</dbReference>
<evidence type="ECO:0000256" key="11">
    <source>
        <dbReference type="ARBA" id="ARBA00023180"/>
    </source>
</evidence>
<dbReference type="GO" id="GO:0009986">
    <property type="term" value="C:cell surface"/>
    <property type="evidence" value="ECO:0007669"/>
    <property type="project" value="TreeGrafter"/>
</dbReference>
<comment type="caution">
    <text evidence="15">The sequence shown here is derived from an EMBL/GenBank/DDBJ whole genome shotgun (WGS) entry which is preliminary data.</text>
</comment>
<dbReference type="GO" id="GO:0098609">
    <property type="term" value="P:cell-cell adhesion"/>
    <property type="evidence" value="ECO:0007669"/>
    <property type="project" value="TreeGrafter"/>
</dbReference>
<dbReference type="PANTHER" id="PTHR10082:SF60">
    <property type="entry name" value="INTEGRIN BETA-PS"/>
    <property type="match status" value="1"/>
</dbReference>
<dbReference type="Gene3D" id="4.10.1240.30">
    <property type="match status" value="1"/>
</dbReference>
<dbReference type="InterPro" id="IPR015812">
    <property type="entry name" value="Integrin_bsu"/>
</dbReference>
<sequence>CGSPNNTLTCSGRGDCICGQCECYNLNLYSQLEYSGQFCECNDFTCSFGPNGLCGGKKRGVCKCGTCVCLDGWTGDNCECSTDQSKCVASDGTICNNNGTCNCGKCDCDEGSKWFGPTCEECPNCPTQCSEHFACAECSFHFPGTLTREECDKQCPNVEDVDELVESDGVQKCQGTATSDGCTLYFTYEYMDNNDVLIKVQKTKRCPKDAPLAAIIGGTVAGIILIPLLIICLCIFIRNRRDAKEYADFLKDKNKARWESGANPIYKDPKSTFQNPMYKGQAGM</sequence>
<dbReference type="PANTHER" id="PTHR10082">
    <property type="entry name" value="INTEGRIN BETA SUBUNIT"/>
    <property type="match status" value="1"/>
</dbReference>
<evidence type="ECO:0000256" key="10">
    <source>
        <dbReference type="ARBA" id="ARBA00023157"/>
    </source>
</evidence>
<keyword evidence="10" id="KW-1015">Disulfide bond</keyword>
<keyword evidence="9 12" id="KW-0472">Membrane</keyword>
<dbReference type="FunFam" id="2.10.25.10:FF:000036">
    <property type="entry name" value="Integrin beta"/>
    <property type="match status" value="1"/>
</dbReference>
<evidence type="ECO:0000256" key="1">
    <source>
        <dbReference type="ARBA" id="ARBA00004479"/>
    </source>
</evidence>
<dbReference type="InterPro" id="IPR036349">
    <property type="entry name" value="Integrin_bsu_tail_dom_sf"/>
</dbReference>
<protein>
    <recommendedName>
        <fullName evidence="17">Integrin beta subunit cytoplasmic domain-containing protein</fullName>
    </recommendedName>
</protein>
<dbReference type="GO" id="GO:0007160">
    <property type="term" value="P:cell-matrix adhesion"/>
    <property type="evidence" value="ECO:0007669"/>
    <property type="project" value="TreeGrafter"/>
</dbReference>
<dbReference type="Pfam" id="PF23105">
    <property type="entry name" value="EGF_integrin"/>
    <property type="match status" value="1"/>
</dbReference>
<evidence type="ECO:0008006" key="17">
    <source>
        <dbReference type="Google" id="ProtNLM"/>
    </source>
</evidence>
<evidence type="ECO:0000256" key="12">
    <source>
        <dbReference type="SAM" id="Phobius"/>
    </source>
</evidence>
<dbReference type="GO" id="GO:0005178">
    <property type="term" value="F:integrin binding"/>
    <property type="evidence" value="ECO:0007669"/>
    <property type="project" value="TreeGrafter"/>
</dbReference>
<evidence type="ECO:0000259" key="13">
    <source>
        <dbReference type="SMART" id="SM01241"/>
    </source>
</evidence>
<dbReference type="GO" id="GO:0005925">
    <property type="term" value="C:focal adhesion"/>
    <property type="evidence" value="ECO:0007669"/>
    <property type="project" value="TreeGrafter"/>
</dbReference>
<evidence type="ECO:0000256" key="2">
    <source>
        <dbReference type="ARBA" id="ARBA00007449"/>
    </source>
</evidence>
<accession>A0A433TZN2</accession>
<dbReference type="InterPro" id="IPR057073">
    <property type="entry name" value="EGF_integrin_2"/>
</dbReference>
<feature type="transmembrane region" description="Helical" evidence="12">
    <location>
        <begin position="212"/>
        <end position="237"/>
    </location>
</feature>
<dbReference type="Proteomes" id="UP000271974">
    <property type="component" value="Unassembled WGS sequence"/>
</dbReference>
<feature type="domain" description="Integrin beta subunit tail" evidence="14">
    <location>
        <begin position="129"/>
        <end position="211"/>
    </location>
</feature>
<dbReference type="GO" id="GO:0016477">
    <property type="term" value="P:cell migration"/>
    <property type="evidence" value="ECO:0007669"/>
    <property type="project" value="TreeGrafter"/>
</dbReference>
<keyword evidence="7 12" id="KW-1133">Transmembrane helix</keyword>
<dbReference type="SMART" id="SM01242">
    <property type="entry name" value="Integrin_B_tail"/>
    <property type="match status" value="1"/>
</dbReference>
<keyword evidence="5" id="KW-0732">Signal</keyword>
<keyword evidence="8" id="KW-0401">Integrin</keyword>
<keyword evidence="16" id="KW-1185">Reference proteome</keyword>
<dbReference type="EMBL" id="RQTK01000122">
    <property type="protein sequence ID" value="RUS86975.1"/>
    <property type="molecule type" value="Genomic_DNA"/>
</dbReference>
<organism evidence="15 16">
    <name type="scientific">Elysia chlorotica</name>
    <name type="common">Eastern emerald elysia</name>
    <name type="synonym">Sea slug</name>
    <dbReference type="NCBI Taxonomy" id="188477"/>
    <lineage>
        <taxon>Eukaryota</taxon>
        <taxon>Metazoa</taxon>
        <taxon>Spiralia</taxon>
        <taxon>Lophotrochozoa</taxon>
        <taxon>Mollusca</taxon>
        <taxon>Gastropoda</taxon>
        <taxon>Heterobranchia</taxon>
        <taxon>Euthyneura</taxon>
        <taxon>Panpulmonata</taxon>
        <taxon>Sacoglossa</taxon>
        <taxon>Placobranchoidea</taxon>
        <taxon>Plakobranchidae</taxon>
        <taxon>Elysia</taxon>
    </lineage>
</organism>
<dbReference type="AlphaFoldDB" id="A0A433TZN2"/>
<evidence type="ECO:0000256" key="6">
    <source>
        <dbReference type="ARBA" id="ARBA00022737"/>
    </source>
</evidence>